<evidence type="ECO:0000256" key="1">
    <source>
        <dbReference type="PROSITE-ProRule" id="PRU00510"/>
    </source>
</evidence>
<dbReference type="Gene3D" id="1.20.120.910">
    <property type="entry name" value="DksA, coiled-coil domain"/>
    <property type="match status" value="1"/>
</dbReference>
<dbReference type="SUPFAM" id="SSF57716">
    <property type="entry name" value="Glucocorticoid receptor-like (DNA-binding domain)"/>
    <property type="match status" value="1"/>
</dbReference>
<comment type="caution">
    <text evidence="2">The sequence shown here is derived from an EMBL/GenBank/DDBJ whole genome shotgun (WGS) entry which is preliminary data.</text>
</comment>
<dbReference type="PROSITE" id="PS51128">
    <property type="entry name" value="ZF_DKSA_2"/>
    <property type="match status" value="1"/>
</dbReference>
<gene>
    <name evidence="2" type="ORF">C9940_00245</name>
</gene>
<dbReference type="AlphaFoldDB" id="A0A2T4CZJ0"/>
<sequence length="121" mass="14155">MEMLFLNQMNIVQLENYRQRLFLLKQEVEQSLTEDSHQVAELDQSRIGRLSRMDELQDQQLAIEVQFRLKRKLQAIEGALNRINNDDFGVCYLCDEAITDARLTFDPTVTRCLQCADKNSD</sequence>
<organism evidence="2">
    <name type="scientific">Pseudidiomarina aestuarii</name>
    <dbReference type="NCBI Taxonomy" id="624146"/>
    <lineage>
        <taxon>Bacteria</taxon>
        <taxon>Pseudomonadati</taxon>
        <taxon>Pseudomonadota</taxon>
        <taxon>Gammaproteobacteria</taxon>
        <taxon>Alteromonadales</taxon>
        <taxon>Idiomarinaceae</taxon>
        <taxon>Pseudidiomarina</taxon>
    </lineage>
</organism>
<dbReference type="PANTHER" id="PTHR33823">
    <property type="entry name" value="RNA POLYMERASE-BINDING TRANSCRIPTION FACTOR DKSA-RELATED"/>
    <property type="match status" value="1"/>
</dbReference>
<feature type="zinc finger region" description="dksA C4-type" evidence="1">
    <location>
        <begin position="91"/>
        <end position="115"/>
    </location>
</feature>
<evidence type="ECO:0000313" key="2">
    <source>
        <dbReference type="EMBL" id="PTB86987.1"/>
    </source>
</evidence>
<proteinExistence type="predicted"/>
<accession>A0A2T4CZJ0</accession>
<reference evidence="2" key="1">
    <citation type="submission" date="2018-03" db="EMBL/GenBank/DDBJ databases">
        <title>Cross-interface Injection: A General Nanoliter Liquid Handling Method Applied to Single Cells Genome Amplification Automated Nanoliter Liquid Handling Applied to Single Cell Multiple Displacement Amplification.</title>
        <authorList>
            <person name="Yun J."/>
            <person name="Xu P."/>
            <person name="Xu J."/>
            <person name="Dai X."/>
            <person name="Wang Y."/>
            <person name="Zheng X."/>
            <person name="Cao C."/>
            <person name="Yi Q."/>
            <person name="Zhu Y."/>
            <person name="Wang L."/>
            <person name="Dong Z."/>
            <person name="Huang Y."/>
            <person name="Huang L."/>
            <person name="Du W."/>
        </authorList>
    </citation>
    <scope>NUCLEOTIDE SEQUENCE [LARGE SCALE GENOMIC DNA]</scope>
    <source>
        <strain evidence="2">Z-D3-2</strain>
    </source>
</reference>
<protein>
    <submittedName>
        <fullName evidence="2">Conjugal transfer protein TraR</fullName>
    </submittedName>
</protein>
<name>A0A2T4CZJ0_9GAMM</name>
<dbReference type="PANTHER" id="PTHR33823:SF4">
    <property type="entry name" value="GENERAL STRESS PROTEIN 16O"/>
    <property type="match status" value="1"/>
</dbReference>
<dbReference type="EMBL" id="PYVN01000001">
    <property type="protein sequence ID" value="PTB86987.1"/>
    <property type="molecule type" value="Genomic_DNA"/>
</dbReference>